<gene>
    <name evidence="2" type="ORF">TRICI_000114</name>
</gene>
<feature type="region of interest" description="Disordered" evidence="1">
    <location>
        <begin position="246"/>
        <end position="267"/>
    </location>
</feature>
<comment type="caution">
    <text evidence="2">The sequence shown here is derived from an EMBL/GenBank/DDBJ whole genome shotgun (WGS) entry which is preliminary data.</text>
</comment>
<accession>A0A642VEC3</accession>
<proteinExistence type="predicted"/>
<evidence type="ECO:0000256" key="1">
    <source>
        <dbReference type="SAM" id="MobiDB-lite"/>
    </source>
</evidence>
<dbReference type="EMBL" id="SWFS01000013">
    <property type="protein sequence ID" value="KAA8917727.1"/>
    <property type="molecule type" value="Genomic_DNA"/>
</dbReference>
<evidence type="ECO:0000313" key="3">
    <source>
        <dbReference type="Proteomes" id="UP000761534"/>
    </source>
</evidence>
<evidence type="ECO:0000313" key="2">
    <source>
        <dbReference type="EMBL" id="KAA8917727.1"/>
    </source>
</evidence>
<reference evidence="2" key="1">
    <citation type="journal article" date="2019" name="G3 (Bethesda)">
        <title>Genome Assemblies of Two Rare Opportunistic Yeast Pathogens: Diutina rugosa (syn. Candida rugosa) and Trichomonascus ciferrii (syn. Candida ciferrii).</title>
        <authorList>
            <person name="Mixao V."/>
            <person name="Saus E."/>
            <person name="Hansen A.P."/>
            <person name="Lass-Florl C."/>
            <person name="Gabaldon T."/>
        </authorList>
    </citation>
    <scope>NUCLEOTIDE SEQUENCE</scope>
    <source>
        <strain evidence="2">CBS 4856</strain>
    </source>
</reference>
<protein>
    <submittedName>
        <fullName evidence="2">Uncharacterized protein</fullName>
    </submittedName>
</protein>
<name>A0A642VEC3_9ASCO</name>
<keyword evidence="3" id="KW-1185">Reference proteome</keyword>
<dbReference type="AlphaFoldDB" id="A0A642VEC3"/>
<dbReference type="VEuPathDB" id="FungiDB:TRICI_000114"/>
<dbReference type="Proteomes" id="UP000761534">
    <property type="component" value="Unassembled WGS sequence"/>
</dbReference>
<organism evidence="2 3">
    <name type="scientific">Trichomonascus ciferrii</name>
    <dbReference type="NCBI Taxonomy" id="44093"/>
    <lineage>
        <taxon>Eukaryota</taxon>
        <taxon>Fungi</taxon>
        <taxon>Dikarya</taxon>
        <taxon>Ascomycota</taxon>
        <taxon>Saccharomycotina</taxon>
        <taxon>Dipodascomycetes</taxon>
        <taxon>Dipodascales</taxon>
        <taxon>Trichomonascaceae</taxon>
        <taxon>Trichomonascus</taxon>
        <taxon>Trichomonascus ciferrii complex</taxon>
    </lineage>
</organism>
<sequence>MFHFNEKATRHQLFMEPPGTFLPKLKPSTLIRLVEIIGYRATSSDPLVGLAEVGVIHEVHGSISSHESSKADDLMPLNSGNQCGIEIILTSSIVFDVGIRVSRAHEEWEANEETGVKEYHPGRKRPEQSGHFCRGVNVCVCWVGKRAFYKSKAYIPFQNTTSKVCQSRRSDCFMEPNLGIDKDIGLTFGRMTAIRRLIVQGSFEEEVSVETKDTTEGSFSSFPEKNQKLTRMSFFWGHVPRPPGLASLDAMGKQSSQNHGGAGGRPL</sequence>